<evidence type="ECO:0000313" key="2">
    <source>
        <dbReference type="Proteomes" id="UP000320176"/>
    </source>
</evidence>
<organism evidence="1 2">
    <name type="scientific">Stieleria varia</name>
    <dbReference type="NCBI Taxonomy" id="2528005"/>
    <lineage>
        <taxon>Bacteria</taxon>
        <taxon>Pseudomonadati</taxon>
        <taxon>Planctomycetota</taxon>
        <taxon>Planctomycetia</taxon>
        <taxon>Pirellulales</taxon>
        <taxon>Pirellulaceae</taxon>
        <taxon>Stieleria</taxon>
    </lineage>
</organism>
<dbReference type="Proteomes" id="UP000320176">
    <property type="component" value="Unassembled WGS sequence"/>
</dbReference>
<reference evidence="1 2" key="1">
    <citation type="submission" date="2019-02" db="EMBL/GenBank/DDBJ databases">
        <title>Deep-cultivation of Planctomycetes and their phenomic and genomic characterization uncovers novel biology.</title>
        <authorList>
            <person name="Wiegand S."/>
            <person name="Jogler M."/>
            <person name="Boedeker C."/>
            <person name="Pinto D."/>
            <person name="Vollmers J."/>
            <person name="Rivas-Marin E."/>
            <person name="Kohn T."/>
            <person name="Peeters S.H."/>
            <person name="Heuer A."/>
            <person name="Rast P."/>
            <person name="Oberbeckmann S."/>
            <person name="Bunk B."/>
            <person name="Jeske O."/>
            <person name="Meyerdierks A."/>
            <person name="Storesund J.E."/>
            <person name="Kallscheuer N."/>
            <person name="Luecker S."/>
            <person name="Lage O.M."/>
            <person name="Pohl T."/>
            <person name="Merkel B.J."/>
            <person name="Hornburger P."/>
            <person name="Mueller R.-W."/>
            <person name="Bruemmer F."/>
            <person name="Labrenz M."/>
            <person name="Spormann A.M."/>
            <person name="Op Den Camp H."/>
            <person name="Overmann J."/>
            <person name="Amann R."/>
            <person name="Jetten M.S.M."/>
            <person name="Mascher T."/>
            <person name="Medema M.H."/>
            <person name="Devos D.P."/>
            <person name="Kaster A.-K."/>
            <person name="Ovreas L."/>
            <person name="Rohde M."/>
            <person name="Galperin M.Y."/>
            <person name="Jogler C."/>
        </authorList>
    </citation>
    <scope>NUCLEOTIDE SEQUENCE [LARGE SCALE GENOMIC DNA]</scope>
    <source>
        <strain evidence="1 2">Pla52n</strain>
    </source>
</reference>
<dbReference type="EMBL" id="SJPN01000026">
    <property type="protein sequence ID" value="TWT89247.1"/>
    <property type="molecule type" value="Genomic_DNA"/>
</dbReference>
<protein>
    <submittedName>
        <fullName evidence="1">Uncharacterized protein</fullName>
    </submittedName>
</protein>
<accession>A0A5C5ZQQ9</accession>
<keyword evidence="2" id="KW-1185">Reference proteome</keyword>
<comment type="caution">
    <text evidence="1">The sequence shown here is derived from an EMBL/GenBank/DDBJ whole genome shotgun (WGS) entry which is preliminary data.</text>
</comment>
<proteinExistence type="predicted"/>
<name>A0A5C5ZQQ9_9BACT</name>
<dbReference type="AlphaFoldDB" id="A0A5C5ZQQ9"/>
<evidence type="ECO:0000313" key="1">
    <source>
        <dbReference type="EMBL" id="TWT89247.1"/>
    </source>
</evidence>
<sequence length="93" mass="9701">MVAPSLISQRYDRVGAVPSRESPAGASGLDWSDEKVTTSPATAFQGQIGSFPSIIPEGDEIFAIGAIWNVCVTGIEDSPSLSVTVNETVYSPA</sequence>
<gene>
    <name evidence="1" type="ORF">Pla52n_68810</name>
</gene>